<evidence type="ECO:0000313" key="2">
    <source>
        <dbReference type="EMBL" id="GES14452.1"/>
    </source>
</evidence>
<evidence type="ECO:0000313" key="3">
    <source>
        <dbReference type="Proteomes" id="UP000331127"/>
    </source>
</evidence>
<dbReference type="PROSITE" id="PS50234">
    <property type="entry name" value="VWFA"/>
    <property type="match status" value="1"/>
</dbReference>
<dbReference type="InterPro" id="IPR036465">
    <property type="entry name" value="vWFA_dom_sf"/>
</dbReference>
<reference evidence="2 3" key="1">
    <citation type="submission" date="2019-10" db="EMBL/GenBank/DDBJ databases">
        <title>Whole genome shotgun sequence of Acrocarpospora macrocephala NBRC 16266.</title>
        <authorList>
            <person name="Ichikawa N."/>
            <person name="Kimura A."/>
            <person name="Kitahashi Y."/>
            <person name="Komaki H."/>
            <person name="Oguchi A."/>
        </authorList>
    </citation>
    <scope>NUCLEOTIDE SEQUENCE [LARGE SCALE GENOMIC DNA]</scope>
    <source>
        <strain evidence="2 3">NBRC 16266</strain>
    </source>
</reference>
<proteinExistence type="predicted"/>
<gene>
    <name evidence="2" type="ORF">Amac_080490</name>
</gene>
<name>A0A5M3X1D8_9ACTN</name>
<dbReference type="Pfam" id="PF13519">
    <property type="entry name" value="VWA_2"/>
    <property type="match status" value="1"/>
</dbReference>
<dbReference type="EMBL" id="BLAE01000059">
    <property type="protein sequence ID" value="GES14452.1"/>
    <property type="molecule type" value="Genomic_DNA"/>
</dbReference>
<accession>A0A5M3X1D8</accession>
<keyword evidence="3" id="KW-1185">Reference proteome</keyword>
<dbReference type="AlphaFoldDB" id="A0A5M3X1D8"/>
<dbReference type="OrthoDB" id="9806395at2"/>
<evidence type="ECO:0000259" key="1">
    <source>
        <dbReference type="PROSITE" id="PS50234"/>
    </source>
</evidence>
<sequence length="256" mass="28292">MSQPSGTYHPTSPYTVNLEPVYGLRPRAFPFYIVCDVSHSMWAERSDGPAPWDSLAPCVRKLLFELESSSPEVSEAAHVSIVAFHDQAEVILPLTRPVNAINVPILPKGGQTNYADVFEKLAPIIEADCVRLERDHRRKMPVVFFVTDGNPYVGHEDQPAEVWLPMRDRLVDPARPFPAHVVAMGFGDVKEQTLCQVATEFHGNKLAYVAKVGQNPSTVVKEIVESICISISASVTGPDFVIQVPEGMRQINCGAW</sequence>
<feature type="domain" description="VWFA" evidence="1">
    <location>
        <begin position="30"/>
        <end position="227"/>
    </location>
</feature>
<dbReference type="Proteomes" id="UP000331127">
    <property type="component" value="Unassembled WGS sequence"/>
</dbReference>
<dbReference type="SUPFAM" id="SSF53300">
    <property type="entry name" value="vWA-like"/>
    <property type="match status" value="1"/>
</dbReference>
<dbReference type="InterPro" id="IPR002035">
    <property type="entry name" value="VWF_A"/>
</dbReference>
<comment type="caution">
    <text evidence="2">The sequence shown here is derived from an EMBL/GenBank/DDBJ whole genome shotgun (WGS) entry which is preliminary data.</text>
</comment>
<dbReference type="Gene3D" id="3.40.50.410">
    <property type="entry name" value="von Willebrand factor, type A domain"/>
    <property type="match status" value="1"/>
</dbReference>
<protein>
    <recommendedName>
        <fullName evidence="1">VWFA domain-containing protein</fullName>
    </recommendedName>
</protein>
<organism evidence="2 3">
    <name type="scientific">Acrocarpospora macrocephala</name>
    <dbReference type="NCBI Taxonomy" id="150177"/>
    <lineage>
        <taxon>Bacteria</taxon>
        <taxon>Bacillati</taxon>
        <taxon>Actinomycetota</taxon>
        <taxon>Actinomycetes</taxon>
        <taxon>Streptosporangiales</taxon>
        <taxon>Streptosporangiaceae</taxon>
        <taxon>Acrocarpospora</taxon>
    </lineage>
</organism>